<dbReference type="GO" id="GO:0003700">
    <property type="term" value="F:DNA-binding transcription factor activity"/>
    <property type="evidence" value="ECO:0007669"/>
    <property type="project" value="TreeGrafter"/>
</dbReference>
<evidence type="ECO:0000259" key="6">
    <source>
        <dbReference type="PROSITE" id="PS50977"/>
    </source>
</evidence>
<keyword evidence="1" id="KW-0678">Repressor</keyword>
<dbReference type="SUPFAM" id="SSF46689">
    <property type="entry name" value="Homeodomain-like"/>
    <property type="match status" value="1"/>
</dbReference>
<dbReference type="PROSITE" id="PS50977">
    <property type="entry name" value="HTH_TETR_2"/>
    <property type="match status" value="1"/>
</dbReference>
<keyword evidence="3 5" id="KW-0238">DNA-binding</keyword>
<organism evidence="7 11">
    <name type="scientific">Haloferax mediterranei (strain ATCC 33500 / DSM 1411 / JCM 8866 / NBRC 14739 / NCIMB 2177 / R-4)</name>
    <name type="common">Halobacterium mediterranei</name>
    <dbReference type="NCBI Taxonomy" id="523841"/>
    <lineage>
        <taxon>Archaea</taxon>
        <taxon>Methanobacteriati</taxon>
        <taxon>Methanobacteriota</taxon>
        <taxon>Stenosarchaea group</taxon>
        <taxon>Halobacteria</taxon>
        <taxon>Halobacteriales</taxon>
        <taxon>Haloferacaceae</taxon>
        <taxon>Haloferax</taxon>
    </lineage>
</organism>
<evidence type="ECO:0000313" key="12">
    <source>
        <dbReference type="Proteomes" id="UP000011603"/>
    </source>
</evidence>
<keyword evidence="2" id="KW-0805">Transcription regulation</keyword>
<reference evidence="8 13" key="4">
    <citation type="submission" date="2014-04" db="EMBL/GenBank/DDBJ databases">
        <title>Transcriptional profiles of Haloferax mediterranei on the basis of nitrogen availability.</title>
        <authorList>
            <person name="Bautista V."/>
        </authorList>
    </citation>
    <scope>NUCLEOTIDE SEQUENCE [LARGE SCALE GENOMIC DNA]</scope>
    <source>
        <strain evidence="8">ATCC 33500</strain>
        <strain evidence="13">ATCC 33500 / DSM 1411 / JCM 8866 / NBRC 14739 / NCIMB 2177 / R-4</strain>
        <plasmid evidence="8">HMPLAS2</plasmid>
        <plasmid evidence="13">Plasmid HMPLAS2</plasmid>
    </source>
</reference>
<keyword evidence="4" id="KW-0804">Transcription</keyword>
<sequence length="208" mass="23678">MKYTDADQGPSDTAEEIMEATLRALRKHGYANLTMQAIADEFDKTKAVLHYHYDTKDELLVAFLDYLLDRFIRRLDFETIDDPDARLSALVDRLLLEFDDDTSDETAPGFPAALLEVRAHAPHNDSYREQLTLNYELLKDMLTTIIDDGIEQGVFNPVDSEQTATLILAAIMGGRDYYSTTNRECVGEEVRDALQDQFLSELRTSDRT</sequence>
<evidence type="ECO:0000256" key="3">
    <source>
        <dbReference type="ARBA" id="ARBA00023125"/>
    </source>
</evidence>
<dbReference type="KEGG" id="hme:HFX_5109"/>
<evidence type="ECO:0000313" key="8">
    <source>
        <dbReference type="EMBL" id="AHZ24187.1"/>
    </source>
</evidence>
<evidence type="ECO:0000313" key="11">
    <source>
        <dbReference type="Proteomes" id="UP000006469"/>
    </source>
</evidence>
<reference evidence="9 12" key="3">
    <citation type="journal article" date="2014" name="PLoS Genet.">
        <title>Phylogenetically driven sequencing of extremely halophilic archaea reveals strategies for static and dynamic osmo-response.</title>
        <authorList>
            <person name="Becker E.A."/>
            <person name="Seitzer P.M."/>
            <person name="Tritt A."/>
            <person name="Larsen D."/>
            <person name="Krusor M."/>
            <person name="Yao A.I."/>
            <person name="Wu D."/>
            <person name="Madern D."/>
            <person name="Eisen J.A."/>
            <person name="Darling A.E."/>
            <person name="Facciotti M.T."/>
        </authorList>
    </citation>
    <scope>NUCLEOTIDE SEQUENCE [LARGE SCALE GENOMIC DNA]</scope>
    <source>
        <strain evidence="9">ATCC 33500</strain>
        <strain evidence="12">ATCC 33500 / DSM 1411 / JCM 8866 / NBRC 14739 / NCIMB 2177 / R-4</strain>
    </source>
</reference>
<evidence type="ECO:0000313" key="14">
    <source>
        <dbReference type="Proteomes" id="UP000299011"/>
    </source>
</evidence>
<dbReference type="EMBL" id="CP007553">
    <property type="protein sequence ID" value="AHZ24187.1"/>
    <property type="molecule type" value="Genomic_DNA"/>
</dbReference>
<dbReference type="EMBL" id="AOLO01000001">
    <property type="protein sequence ID" value="EMA05266.1"/>
    <property type="molecule type" value="Genomic_DNA"/>
</dbReference>
<dbReference type="GO" id="GO:0000976">
    <property type="term" value="F:transcription cis-regulatory region binding"/>
    <property type="evidence" value="ECO:0007669"/>
    <property type="project" value="TreeGrafter"/>
</dbReference>
<accession>I3R9N4</accession>
<dbReference type="PANTHER" id="PTHR30055:SF234">
    <property type="entry name" value="HTH-TYPE TRANSCRIPTIONAL REGULATOR BETI"/>
    <property type="match status" value="1"/>
</dbReference>
<dbReference type="EMBL" id="CP039141">
    <property type="protein sequence ID" value="QCQ77123.1"/>
    <property type="molecule type" value="Genomic_DNA"/>
</dbReference>
<dbReference type="Proteomes" id="UP000299011">
    <property type="component" value="Plasmid pHME322"/>
</dbReference>
<evidence type="ECO:0000256" key="5">
    <source>
        <dbReference type="PROSITE-ProRule" id="PRU00335"/>
    </source>
</evidence>
<dbReference type="SMR" id="I3R9N4"/>
<dbReference type="Proteomes" id="UP000006469">
    <property type="component" value="Plasmid pHM300"/>
</dbReference>
<dbReference type="InterPro" id="IPR039538">
    <property type="entry name" value="BetI_C"/>
</dbReference>
<reference evidence="7" key="5">
    <citation type="submission" date="2014-05" db="EMBL/GenBank/DDBJ databases">
        <authorList>
            <person name="Wang L."/>
            <person name="Yang H."/>
            <person name="Xiang H."/>
        </authorList>
    </citation>
    <scope>NUCLEOTIDE SEQUENCE</scope>
    <source>
        <strain evidence="7">CGMCC 1.2087</strain>
        <plasmid evidence="7">pHM300</plasmid>
    </source>
</reference>
<dbReference type="EMBL" id="CP001870">
    <property type="protein sequence ID" value="AFK20944.1"/>
    <property type="molecule type" value="Genomic_DNA"/>
</dbReference>
<proteinExistence type="predicted"/>
<protein>
    <submittedName>
        <fullName evidence="7">DNA binding protein putative transcriptional regulator</fullName>
    </submittedName>
    <submittedName>
        <fullName evidence="8">TetR family transcriptional regulator</fullName>
    </submittedName>
    <submittedName>
        <fullName evidence="10">TetR/AcrR family transcriptional regulator</fullName>
    </submittedName>
</protein>
<evidence type="ECO:0000313" key="7">
    <source>
        <dbReference type="EMBL" id="AFK20944.1"/>
    </source>
</evidence>
<evidence type="ECO:0000256" key="1">
    <source>
        <dbReference type="ARBA" id="ARBA00022491"/>
    </source>
</evidence>
<evidence type="ECO:0000313" key="9">
    <source>
        <dbReference type="EMBL" id="EMA05266.1"/>
    </source>
</evidence>
<feature type="domain" description="HTH tetR-type" evidence="6">
    <location>
        <begin position="11"/>
        <end position="71"/>
    </location>
</feature>
<dbReference type="PATRIC" id="fig|523841.21.peg.132"/>
<keyword evidence="7" id="KW-0614">Plasmid</keyword>
<dbReference type="OrthoDB" id="135877at2157"/>
<dbReference type="GeneID" id="40158245"/>
<dbReference type="InterPro" id="IPR001647">
    <property type="entry name" value="HTH_TetR"/>
</dbReference>
<dbReference type="SUPFAM" id="SSF48498">
    <property type="entry name" value="Tetracyclin repressor-like, C-terminal domain"/>
    <property type="match status" value="1"/>
</dbReference>
<dbReference type="Gene3D" id="1.10.357.10">
    <property type="entry name" value="Tetracycline Repressor, domain 2"/>
    <property type="match status" value="1"/>
</dbReference>
<dbReference type="InterPro" id="IPR036271">
    <property type="entry name" value="Tet_transcr_reg_TetR-rel_C_sf"/>
</dbReference>
<evidence type="ECO:0000256" key="4">
    <source>
        <dbReference type="ARBA" id="ARBA00023163"/>
    </source>
</evidence>
<dbReference type="PANTHER" id="PTHR30055">
    <property type="entry name" value="HTH-TYPE TRANSCRIPTIONAL REGULATOR RUTR"/>
    <property type="match status" value="1"/>
</dbReference>
<evidence type="ECO:0000256" key="2">
    <source>
        <dbReference type="ARBA" id="ARBA00023015"/>
    </source>
</evidence>
<geneLocation type="plasmid" evidence="7 11">
    <name>pHM300</name>
</geneLocation>
<dbReference type="HOGENOM" id="CLU_069356_15_3_2"/>
<dbReference type="InterPro" id="IPR009057">
    <property type="entry name" value="Homeodomain-like_sf"/>
</dbReference>
<dbReference type="AlphaFoldDB" id="I3R9N4"/>
<dbReference type="InterPro" id="IPR050109">
    <property type="entry name" value="HTH-type_TetR-like_transc_reg"/>
</dbReference>
<feature type="DNA-binding region" description="H-T-H motif" evidence="5">
    <location>
        <begin position="34"/>
        <end position="53"/>
    </location>
</feature>
<dbReference type="Proteomes" id="UP000027075">
    <property type="component" value="Plasmid HMPLAS2"/>
</dbReference>
<name>I3R9N4_HALMT</name>
<dbReference type="RefSeq" id="WP_004056322.1">
    <property type="nucleotide sequence ID" value="NC_017943.1"/>
</dbReference>
<gene>
    <name evidence="7" type="primary">acrR</name>
    <name evidence="7" type="ordered locus">HFX_5109</name>
    <name evidence="8" type="ORF">BM92_18465</name>
    <name evidence="9" type="ORF">C439_00665</name>
    <name evidence="10" type="ORF">E6P09_17470</name>
</gene>
<reference evidence="7 11" key="2">
    <citation type="journal article" date="2012" name="J. Bacteriol.">
        <title>Complete genome sequence of the metabolically versatile halophilic archaeon Haloferax mediterranei, a poly(3-hydroxybutyrate-co-3-hydroxyvalerate) producer.</title>
        <authorList>
            <person name="Han J."/>
            <person name="Zhang F."/>
            <person name="Hou J."/>
            <person name="Liu X."/>
            <person name="Li M."/>
            <person name="Liu H."/>
            <person name="Cai L."/>
            <person name="Zhang B."/>
            <person name="Chen Y."/>
            <person name="Zhou J."/>
            <person name="Hu S."/>
            <person name="Xiang H."/>
        </authorList>
    </citation>
    <scope>NUCLEOTIDE SEQUENCE [LARGE SCALE GENOMIC DNA]</scope>
    <source>
        <strain evidence="11">ATCC 33500 / DSM 1411 / JCM 8866 / NBRC 14739 / NCIMB 2177 / R-4</strain>
        <strain evidence="7">CGMCC 1.2087</strain>
        <plasmid evidence="11">pHM300</plasmid>
    </source>
</reference>
<reference evidence="10 14" key="6">
    <citation type="submission" date="2019-04" db="EMBL/GenBank/DDBJ databases">
        <title>Methylomes of two halophilic Archaea, Haloarcula marismortui and Haloferax mediterranei.</title>
        <authorList>
            <person name="DasSarma S."/>
            <person name="DasSarma P."/>
            <person name="DasSarma S."/>
            <person name="Fomenkov A."/>
            <person name="Vincze T."/>
            <person name="Anton B.P."/>
            <person name="Roberts R.J."/>
        </authorList>
    </citation>
    <scope>NUCLEOTIDE SEQUENCE [LARGE SCALE GENOMIC DNA]</scope>
    <source>
        <strain evidence="10">ATCC 33500</strain>
        <strain evidence="14">ATCC 33500 / DSM 1411 / JCM 8866 / NBRC 14739 / NCIMB 2177 / R-4</strain>
        <plasmid evidence="10 14">pHME322</plasmid>
    </source>
</reference>
<reference evidence="7" key="1">
    <citation type="journal article" date="2012" name="Appl. Environ. Microbiol.">
        <title>Identification of the haloarchaeal phasin (PhaP) that functions in polyhydroxyalkanoate accumulation and granule formation in Haloferax mediterranei.</title>
        <authorList>
            <person name="Cai S."/>
            <person name="Cai L."/>
            <person name="Liu H."/>
            <person name="Liu X."/>
            <person name="Han J."/>
            <person name="Zhou J."/>
            <person name="Xiang H."/>
        </authorList>
    </citation>
    <scope>NUCLEOTIDE SEQUENCE</scope>
    <source>
        <strain evidence="7">CGMCC 1.2087</strain>
    </source>
</reference>
<dbReference type="Pfam" id="PF00440">
    <property type="entry name" value="TetR_N"/>
    <property type="match status" value="1"/>
</dbReference>
<keyword evidence="12" id="KW-1185">Reference proteome</keyword>
<evidence type="ECO:0000313" key="13">
    <source>
        <dbReference type="Proteomes" id="UP000027075"/>
    </source>
</evidence>
<geneLocation type="plasmid" evidence="8 13">
    <name>HMPLAS2</name>
</geneLocation>
<geneLocation type="plasmid" evidence="10 14">
    <name>pHME322</name>
</geneLocation>
<evidence type="ECO:0000313" key="10">
    <source>
        <dbReference type="EMBL" id="QCQ77123.1"/>
    </source>
</evidence>
<dbReference type="Proteomes" id="UP000011603">
    <property type="component" value="Unassembled WGS sequence"/>
</dbReference>
<dbReference type="Pfam" id="PF13977">
    <property type="entry name" value="TetR_C_6"/>
    <property type="match status" value="1"/>
</dbReference>